<evidence type="ECO:0000256" key="9">
    <source>
        <dbReference type="ARBA" id="ARBA00023160"/>
    </source>
</evidence>
<comment type="caution">
    <text evidence="11">The sequence shown here is derived from an EMBL/GenBank/DDBJ whole genome shotgun (WGS) entry which is preliminary data.</text>
</comment>
<name>A0AAE1HZG1_9NEOP</name>
<keyword evidence="9 10" id="KW-0275">Fatty acid biosynthesis</keyword>
<feature type="transmembrane region" description="Helical" evidence="10">
    <location>
        <begin position="37"/>
        <end position="58"/>
    </location>
</feature>
<protein>
    <recommendedName>
        <fullName evidence="10">Elongation of very long chain fatty acids protein</fullName>
        <ecNumber evidence="10">2.3.1.199</ecNumber>
    </recommendedName>
    <alternativeName>
        <fullName evidence="10">Very-long-chain 3-oxoacyl-CoA synthase</fullName>
    </alternativeName>
</protein>
<sequence>MAQMWKVFSEGAAYCWNGFWTYTDPRVENLPLMRSPFPMLTILAAYLYFVLSLGPRFMKHRKPYNLDKVMIVYNAVQVIWCCWLAKLGLELVWLGEYSYTCQPLTWDMTQREYDYAFVVWCYFVLKIVDLLDTVFMVLRKNNRQITFLHLYHHTNMVWGSWIGTKFHPGGHHTFFGATNTIVHCLLYSYYLISLFEPRVKGAWWKKYVTLSQIVQFGLNAVHGIIPFLIPGCNVNKLIGGALLAQNMYMFALFGDFYYKNYVRKGATRSQDKDS</sequence>
<accession>A0AAE1HZG1</accession>
<feature type="transmembrane region" description="Helical" evidence="10">
    <location>
        <begin position="237"/>
        <end position="258"/>
    </location>
</feature>
<keyword evidence="3 10" id="KW-0808">Transferase</keyword>
<evidence type="ECO:0000256" key="5">
    <source>
        <dbReference type="ARBA" id="ARBA00022832"/>
    </source>
</evidence>
<comment type="subcellular location">
    <subcellularLocation>
        <location evidence="1">Membrane</location>
        <topology evidence="1">Multi-pass membrane protein</topology>
    </subcellularLocation>
</comment>
<feature type="transmembrane region" description="Helical" evidence="10">
    <location>
        <begin position="145"/>
        <end position="162"/>
    </location>
</feature>
<keyword evidence="5 10" id="KW-0276">Fatty acid metabolism</keyword>
<organism evidence="11 12">
    <name type="scientific">Frankliniella fusca</name>
    <dbReference type="NCBI Taxonomy" id="407009"/>
    <lineage>
        <taxon>Eukaryota</taxon>
        <taxon>Metazoa</taxon>
        <taxon>Ecdysozoa</taxon>
        <taxon>Arthropoda</taxon>
        <taxon>Hexapoda</taxon>
        <taxon>Insecta</taxon>
        <taxon>Pterygota</taxon>
        <taxon>Neoptera</taxon>
        <taxon>Paraneoptera</taxon>
        <taxon>Thysanoptera</taxon>
        <taxon>Terebrantia</taxon>
        <taxon>Thripoidea</taxon>
        <taxon>Thripidae</taxon>
        <taxon>Frankliniella</taxon>
    </lineage>
</organism>
<evidence type="ECO:0000256" key="8">
    <source>
        <dbReference type="ARBA" id="ARBA00023136"/>
    </source>
</evidence>
<keyword evidence="6 10" id="KW-1133">Transmembrane helix</keyword>
<keyword evidence="8 10" id="KW-0472">Membrane</keyword>
<dbReference type="PANTHER" id="PTHR11157:SF69">
    <property type="entry name" value="ELONGATION OF VERY LONG CHAIN FATTY ACIDS PROTEIN 7"/>
    <property type="match status" value="1"/>
</dbReference>
<comment type="similarity">
    <text evidence="10">Belongs to the ELO family.</text>
</comment>
<keyword evidence="4 10" id="KW-0812">Transmembrane</keyword>
<evidence type="ECO:0000256" key="10">
    <source>
        <dbReference type="RuleBase" id="RU361115"/>
    </source>
</evidence>
<evidence type="ECO:0000256" key="3">
    <source>
        <dbReference type="ARBA" id="ARBA00022679"/>
    </source>
</evidence>
<feature type="transmembrane region" description="Helical" evidence="10">
    <location>
        <begin position="207"/>
        <end position="225"/>
    </location>
</feature>
<dbReference type="GO" id="GO:0034625">
    <property type="term" value="P:fatty acid elongation, monounsaturated fatty acid"/>
    <property type="evidence" value="ECO:0007669"/>
    <property type="project" value="TreeGrafter"/>
</dbReference>
<dbReference type="EMBL" id="JAHWGI010001411">
    <property type="protein sequence ID" value="KAK3930190.1"/>
    <property type="molecule type" value="Genomic_DNA"/>
</dbReference>
<comment type="catalytic activity">
    <reaction evidence="10">
        <text>a very-long-chain acyl-CoA + malonyl-CoA + H(+) = a very-long-chain 3-oxoacyl-CoA + CO2 + CoA</text>
        <dbReference type="Rhea" id="RHEA:32727"/>
        <dbReference type="ChEBI" id="CHEBI:15378"/>
        <dbReference type="ChEBI" id="CHEBI:16526"/>
        <dbReference type="ChEBI" id="CHEBI:57287"/>
        <dbReference type="ChEBI" id="CHEBI:57384"/>
        <dbReference type="ChEBI" id="CHEBI:90725"/>
        <dbReference type="ChEBI" id="CHEBI:90736"/>
        <dbReference type="EC" id="2.3.1.199"/>
    </reaction>
</comment>
<dbReference type="InterPro" id="IPR002076">
    <property type="entry name" value="ELO_fam"/>
</dbReference>
<dbReference type="GO" id="GO:0019367">
    <property type="term" value="P:fatty acid elongation, saturated fatty acid"/>
    <property type="evidence" value="ECO:0007669"/>
    <property type="project" value="TreeGrafter"/>
</dbReference>
<evidence type="ECO:0000256" key="1">
    <source>
        <dbReference type="ARBA" id="ARBA00004141"/>
    </source>
</evidence>
<reference evidence="11" key="1">
    <citation type="submission" date="2021-07" db="EMBL/GenBank/DDBJ databases">
        <authorList>
            <person name="Catto M.A."/>
            <person name="Jacobson A."/>
            <person name="Kennedy G."/>
            <person name="Labadie P."/>
            <person name="Hunt B.G."/>
            <person name="Srinivasan R."/>
        </authorList>
    </citation>
    <scope>NUCLEOTIDE SEQUENCE</scope>
    <source>
        <strain evidence="11">PL_HMW_Pooled</strain>
        <tissue evidence="11">Head</tissue>
    </source>
</reference>
<dbReference type="Pfam" id="PF01151">
    <property type="entry name" value="ELO"/>
    <property type="match status" value="1"/>
</dbReference>
<evidence type="ECO:0000256" key="7">
    <source>
        <dbReference type="ARBA" id="ARBA00023098"/>
    </source>
</evidence>
<keyword evidence="2 10" id="KW-0444">Lipid biosynthesis</keyword>
<feature type="transmembrane region" description="Helical" evidence="10">
    <location>
        <begin position="115"/>
        <end position="138"/>
    </location>
</feature>
<dbReference type="GO" id="GO:0030148">
    <property type="term" value="P:sphingolipid biosynthetic process"/>
    <property type="evidence" value="ECO:0007669"/>
    <property type="project" value="TreeGrafter"/>
</dbReference>
<keyword evidence="7 10" id="KW-0443">Lipid metabolism</keyword>
<dbReference type="GO" id="GO:0042761">
    <property type="term" value="P:very long-chain fatty acid biosynthetic process"/>
    <property type="evidence" value="ECO:0007669"/>
    <property type="project" value="TreeGrafter"/>
</dbReference>
<feature type="transmembrane region" description="Helical" evidence="10">
    <location>
        <begin position="174"/>
        <end position="195"/>
    </location>
</feature>
<evidence type="ECO:0000256" key="4">
    <source>
        <dbReference type="ARBA" id="ARBA00022692"/>
    </source>
</evidence>
<dbReference type="GO" id="GO:0009922">
    <property type="term" value="F:fatty acid elongase activity"/>
    <property type="evidence" value="ECO:0007669"/>
    <property type="project" value="UniProtKB-EC"/>
</dbReference>
<dbReference type="PANTHER" id="PTHR11157">
    <property type="entry name" value="FATTY ACID ACYL TRANSFERASE-RELATED"/>
    <property type="match status" value="1"/>
</dbReference>
<keyword evidence="12" id="KW-1185">Reference proteome</keyword>
<feature type="transmembrane region" description="Helical" evidence="10">
    <location>
        <begin position="70"/>
        <end position="95"/>
    </location>
</feature>
<dbReference type="AlphaFoldDB" id="A0AAE1HZG1"/>
<dbReference type="Proteomes" id="UP001219518">
    <property type="component" value="Unassembled WGS sequence"/>
</dbReference>
<evidence type="ECO:0000313" key="12">
    <source>
        <dbReference type="Proteomes" id="UP001219518"/>
    </source>
</evidence>
<dbReference type="GO" id="GO:0005789">
    <property type="term" value="C:endoplasmic reticulum membrane"/>
    <property type="evidence" value="ECO:0007669"/>
    <property type="project" value="TreeGrafter"/>
</dbReference>
<proteinExistence type="inferred from homology"/>
<dbReference type="GO" id="GO:0034626">
    <property type="term" value="P:fatty acid elongation, polyunsaturated fatty acid"/>
    <property type="evidence" value="ECO:0007669"/>
    <property type="project" value="TreeGrafter"/>
</dbReference>
<evidence type="ECO:0000313" key="11">
    <source>
        <dbReference type="EMBL" id="KAK3930190.1"/>
    </source>
</evidence>
<evidence type="ECO:0000256" key="6">
    <source>
        <dbReference type="ARBA" id="ARBA00022989"/>
    </source>
</evidence>
<gene>
    <name evidence="11" type="ORF">KUF71_004924</name>
</gene>
<reference evidence="11" key="2">
    <citation type="journal article" date="2023" name="BMC Genomics">
        <title>Pest status, molecular evolution, and epigenetic factors derived from the genome assembly of Frankliniella fusca, a thysanopteran phytovirus vector.</title>
        <authorList>
            <person name="Catto M.A."/>
            <person name="Labadie P.E."/>
            <person name="Jacobson A.L."/>
            <person name="Kennedy G.G."/>
            <person name="Srinivasan R."/>
            <person name="Hunt B.G."/>
        </authorList>
    </citation>
    <scope>NUCLEOTIDE SEQUENCE</scope>
    <source>
        <strain evidence="11">PL_HMW_Pooled</strain>
    </source>
</reference>
<dbReference type="EC" id="2.3.1.199" evidence="10"/>
<evidence type="ECO:0000256" key="2">
    <source>
        <dbReference type="ARBA" id="ARBA00022516"/>
    </source>
</evidence>